<evidence type="ECO:0000313" key="17">
    <source>
        <dbReference type="RefSeq" id="XP_022254130.1"/>
    </source>
</evidence>
<feature type="transmembrane region" description="Helical" evidence="13">
    <location>
        <begin position="187"/>
        <end position="211"/>
    </location>
</feature>
<dbReference type="SUPFAM" id="SSF81296">
    <property type="entry name" value="E set domains"/>
    <property type="match status" value="1"/>
</dbReference>
<feature type="transmembrane region" description="Helical" evidence="13">
    <location>
        <begin position="113"/>
        <end position="134"/>
    </location>
</feature>
<proteinExistence type="inferred from homology"/>
<comment type="subcellular location">
    <subcellularLocation>
        <location evidence="1 11">Membrane</location>
        <topology evidence="1 11">Multi-pass membrane protein</topology>
    </subcellularLocation>
</comment>
<dbReference type="InterPro" id="IPR041647">
    <property type="entry name" value="IRK_C"/>
</dbReference>
<dbReference type="PANTHER" id="PTHR11767:SF102">
    <property type="entry name" value="INWARDLY RECTIFYING POTASSIUM CHANNEL 1, ISOFORM F"/>
    <property type="match status" value="1"/>
</dbReference>
<keyword evidence="16" id="KW-1185">Reference proteome</keyword>
<keyword evidence="3 11" id="KW-0633">Potassium transport</keyword>
<evidence type="ECO:0000256" key="8">
    <source>
        <dbReference type="ARBA" id="ARBA00023065"/>
    </source>
</evidence>
<evidence type="ECO:0000313" key="18">
    <source>
        <dbReference type="RefSeq" id="XP_022254131.1"/>
    </source>
</evidence>
<evidence type="ECO:0000256" key="11">
    <source>
        <dbReference type="RuleBase" id="RU003822"/>
    </source>
</evidence>
<sequence>MDVEQDSFIRELNRKQQTGQAAKQTHPFESADSASEDTLPGHLSLNGLTNISNSSRKTYQSEQKRILPRRNRKRLVLKNGTTNVVIKNVAKKRQRYLQDLFITLVDIQWRWNLLVFALGFIITWLGFAIIWWLINFSHGDFDHLNDTNWEPCVHNIKSFASAFLFSLETQHTIGYGFRYINEECPEAVFALCLQSITGVIIQCFIVGMIFAKFSRPKKRQQTLMFSRNAIVCVRDGKLCLMFRVGDMRKSTVIGAQISLHFIKKKTTREGEFIPYYHTLLDVCYDSANDNVLLSWPVVVIHEINETSPLYTMSAEAVVKDTFELVVILEGTTASTGQSFQAKSSYLSHEVLWGHRFEEVISYCKDTGDFVVDFGKFNNTYEVETPLCSAQRFYEFQKAYTMNCGNPSVAQKKVGYELQKAYTLSCGTLKVAQKKLNYEFQKSSSIDIGSSNVAQETLMRMDTSHKPIFFVPSRKKNFNM</sequence>
<dbReference type="InterPro" id="IPR014756">
    <property type="entry name" value="Ig_E-set"/>
</dbReference>
<keyword evidence="8 11" id="KW-0406">Ion transport</keyword>
<keyword evidence="9 13" id="KW-0472">Membrane</keyword>
<keyword evidence="10 11" id="KW-0407">Ion channel</keyword>
<comment type="similarity">
    <text evidence="11">Belongs to the inward rectifier-type potassium channel (TC 1.A.2.1) family.</text>
</comment>
<dbReference type="Pfam" id="PF01007">
    <property type="entry name" value="IRK"/>
    <property type="match status" value="1"/>
</dbReference>
<evidence type="ECO:0000256" key="3">
    <source>
        <dbReference type="ARBA" id="ARBA00022538"/>
    </source>
</evidence>
<keyword evidence="5 11" id="KW-0851">Voltage-gated channel</keyword>
<evidence type="ECO:0000259" key="15">
    <source>
        <dbReference type="Pfam" id="PF17655"/>
    </source>
</evidence>
<dbReference type="InterPro" id="IPR040445">
    <property type="entry name" value="Kir_TM"/>
</dbReference>
<evidence type="ECO:0000256" key="1">
    <source>
        <dbReference type="ARBA" id="ARBA00004141"/>
    </source>
</evidence>
<feature type="domain" description="Potassium channel inwardly rectifying transmembrane" evidence="14">
    <location>
        <begin position="76"/>
        <end position="216"/>
    </location>
</feature>
<keyword evidence="2 11" id="KW-0813">Transport</keyword>
<keyword evidence="6 11" id="KW-0630">Potassium</keyword>
<evidence type="ECO:0000256" key="4">
    <source>
        <dbReference type="ARBA" id="ARBA00022692"/>
    </source>
</evidence>
<evidence type="ECO:0000256" key="12">
    <source>
        <dbReference type="SAM" id="MobiDB-lite"/>
    </source>
</evidence>
<accession>A0ABM1TE25</accession>
<evidence type="ECO:0000259" key="14">
    <source>
        <dbReference type="Pfam" id="PF01007"/>
    </source>
</evidence>
<dbReference type="Proteomes" id="UP000694941">
    <property type="component" value="Unplaced"/>
</dbReference>
<dbReference type="PRINTS" id="PR01320">
    <property type="entry name" value="KIRCHANNEL"/>
</dbReference>
<evidence type="ECO:0000256" key="9">
    <source>
        <dbReference type="ARBA" id="ARBA00023136"/>
    </source>
</evidence>
<dbReference type="SUPFAM" id="SSF81324">
    <property type="entry name" value="Voltage-gated potassium channels"/>
    <property type="match status" value="1"/>
</dbReference>
<evidence type="ECO:0000256" key="6">
    <source>
        <dbReference type="ARBA" id="ARBA00022958"/>
    </source>
</evidence>
<name>A0ABM1TE25_LIMPO</name>
<gene>
    <name evidence="17 18" type="primary">LOC106469857</name>
</gene>
<dbReference type="InterPro" id="IPR016449">
    <property type="entry name" value="K_chnl_inward-rec_Kir"/>
</dbReference>
<dbReference type="Gene3D" id="2.60.40.1400">
    <property type="entry name" value="G protein-activated inward rectifier potassium channel 1"/>
    <property type="match status" value="1"/>
</dbReference>
<feature type="region of interest" description="Disordered" evidence="12">
    <location>
        <begin position="1"/>
        <end position="37"/>
    </location>
</feature>
<dbReference type="InterPro" id="IPR013518">
    <property type="entry name" value="K_chnl_inward-rec_Kir_cyto"/>
</dbReference>
<dbReference type="PANTHER" id="PTHR11767">
    <property type="entry name" value="INWARD RECTIFIER POTASSIUM CHANNEL"/>
    <property type="match status" value="1"/>
</dbReference>
<keyword evidence="4 11" id="KW-0812">Transmembrane</keyword>
<dbReference type="RefSeq" id="XP_022254130.1">
    <property type="nucleotide sequence ID" value="XM_022398422.1"/>
</dbReference>
<feature type="domain" description="Inward rectifier potassium channel C-terminal" evidence="15">
    <location>
        <begin position="223"/>
        <end position="394"/>
    </location>
</feature>
<dbReference type="GeneID" id="106469857"/>
<evidence type="ECO:0000256" key="10">
    <source>
        <dbReference type="ARBA" id="ARBA00023303"/>
    </source>
</evidence>
<reference evidence="17 18" key="1">
    <citation type="submission" date="2025-05" db="UniProtKB">
        <authorList>
            <consortium name="RefSeq"/>
        </authorList>
    </citation>
    <scope>IDENTIFICATION</scope>
    <source>
        <tissue evidence="17 18">Muscle</tissue>
    </source>
</reference>
<evidence type="ECO:0000256" key="5">
    <source>
        <dbReference type="ARBA" id="ARBA00022882"/>
    </source>
</evidence>
<protein>
    <submittedName>
        <fullName evidence="17 18">G protein-activated inward rectifier potassium channel 3-like isoform X1</fullName>
    </submittedName>
</protein>
<organism evidence="16 18">
    <name type="scientific">Limulus polyphemus</name>
    <name type="common">Atlantic horseshoe crab</name>
    <dbReference type="NCBI Taxonomy" id="6850"/>
    <lineage>
        <taxon>Eukaryota</taxon>
        <taxon>Metazoa</taxon>
        <taxon>Ecdysozoa</taxon>
        <taxon>Arthropoda</taxon>
        <taxon>Chelicerata</taxon>
        <taxon>Merostomata</taxon>
        <taxon>Xiphosura</taxon>
        <taxon>Limulidae</taxon>
        <taxon>Limulus</taxon>
    </lineage>
</organism>
<keyword evidence="7 13" id="KW-1133">Transmembrane helix</keyword>
<dbReference type="Gene3D" id="1.10.287.70">
    <property type="match status" value="1"/>
</dbReference>
<evidence type="ECO:0000313" key="16">
    <source>
        <dbReference type="Proteomes" id="UP000694941"/>
    </source>
</evidence>
<evidence type="ECO:0000256" key="7">
    <source>
        <dbReference type="ARBA" id="ARBA00022989"/>
    </source>
</evidence>
<evidence type="ECO:0000256" key="13">
    <source>
        <dbReference type="SAM" id="Phobius"/>
    </source>
</evidence>
<evidence type="ECO:0000256" key="2">
    <source>
        <dbReference type="ARBA" id="ARBA00022448"/>
    </source>
</evidence>
<dbReference type="Pfam" id="PF17655">
    <property type="entry name" value="IRK_C"/>
    <property type="match status" value="1"/>
</dbReference>
<dbReference type="RefSeq" id="XP_022254131.1">
    <property type="nucleotide sequence ID" value="XM_022398423.1"/>
</dbReference>